<feature type="compositionally biased region" description="Polar residues" evidence="1">
    <location>
        <begin position="166"/>
        <end position="185"/>
    </location>
</feature>
<feature type="transmembrane region" description="Helical" evidence="2">
    <location>
        <begin position="229"/>
        <end position="253"/>
    </location>
</feature>
<reference evidence="3 4" key="1">
    <citation type="submission" date="2018-05" db="EMBL/GenBank/DDBJ databases">
        <authorList>
            <person name="Datahose"/>
        </authorList>
    </citation>
    <scope>NUCLEOTIDE SEQUENCE</scope>
</reference>
<evidence type="ECO:0000256" key="2">
    <source>
        <dbReference type="SAM" id="Phobius"/>
    </source>
</evidence>
<feature type="compositionally biased region" description="Polar residues" evidence="1">
    <location>
        <begin position="102"/>
        <end position="114"/>
    </location>
</feature>
<keyword evidence="2" id="KW-1133">Transmembrane helix</keyword>
<accession>A0AAX7TKR2</accession>
<dbReference type="Ensembl" id="ENSACLT00000069356.1">
    <property type="protein sequence ID" value="ENSACLP00000054386.1"/>
    <property type="gene ID" value="ENSACLG00000002524.2"/>
</dbReference>
<name>A0AAX7TKR2_ASTCA</name>
<keyword evidence="2" id="KW-0472">Membrane</keyword>
<reference evidence="3" key="4">
    <citation type="submission" date="2025-09" db="UniProtKB">
        <authorList>
            <consortium name="Ensembl"/>
        </authorList>
    </citation>
    <scope>IDENTIFICATION</scope>
</reference>
<sequence length="459" mass="49328">MDSSPILRQQSQNKIRTDPKPSKPMSGSHLSNKDIENKDPGSSATGKKAPLQAGISRLPVLAKSLHLQTPSDFSQSHCRWEEKPLARKAPKKKPLTRPVPFNLSQPKSTRTAAENQPLAVPKLWTHANTKPSKHPTALKGNKDSTKAAGKPLGKTTEDASHLSGPTGPSSTFQTSSLSTAMSSRPDSAGENFQPDHAALLSILRNEGVGVTGPAPTTPQSKPYNYLVSWIHSGAFFIMLFFVCLFLMPIVAAVKSVQFSPDPAALQSILQNEGVKAGGPVGTTPRSSVCPPSRATSIYTAQRVPVRKNRPEATAVPTALNKWTPQRVRNTRHQPLSAMVSMYLLYAADYFFFPVADLVGQKTCSVSSAVLMLRKRFPPLEELRLDEEVATYTSASVGAPPGFAPLRPSCGNPLASILHFEESTVSVALTIYLCVRLSGNFKLAVGVIVSVCVSLSMSAL</sequence>
<feature type="region of interest" description="Disordered" evidence="1">
    <location>
        <begin position="1"/>
        <end position="51"/>
    </location>
</feature>
<evidence type="ECO:0000256" key="1">
    <source>
        <dbReference type="SAM" id="MobiDB-lite"/>
    </source>
</evidence>
<protein>
    <submittedName>
        <fullName evidence="3">Uncharacterized protein</fullName>
    </submittedName>
</protein>
<dbReference type="GeneTree" id="ENSGT00530000068920"/>
<feature type="compositionally biased region" description="Polar residues" evidence="1">
    <location>
        <begin position="68"/>
        <end position="77"/>
    </location>
</feature>
<reference evidence="3" key="3">
    <citation type="submission" date="2025-08" db="UniProtKB">
        <authorList>
            <consortium name="Ensembl"/>
        </authorList>
    </citation>
    <scope>IDENTIFICATION</scope>
</reference>
<organism evidence="3 4">
    <name type="scientific">Astatotilapia calliptera</name>
    <name type="common">Eastern happy</name>
    <name type="synonym">Chromis callipterus</name>
    <dbReference type="NCBI Taxonomy" id="8154"/>
    <lineage>
        <taxon>Eukaryota</taxon>
        <taxon>Metazoa</taxon>
        <taxon>Chordata</taxon>
        <taxon>Craniata</taxon>
        <taxon>Vertebrata</taxon>
        <taxon>Euteleostomi</taxon>
        <taxon>Actinopterygii</taxon>
        <taxon>Neopterygii</taxon>
        <taxon>Teleostei</taxon>
        <taxon>Neoteleostei</taxon>
        <taxon>Acanthomorphata</taxon>
        <taxon>Ovalentaria</taxon>
        <taxon>Cichlomorphae</taxon>
        <taxon>Cichliformes</taxon>
        <taxon>Cichlidae</taxon>
        <taxon>African cichlids</taxon>
        <taxon>Pseudocrenilabrinae</taxon>
        <taxon>Haplochromini</taxon>
        <taxon>Astatotilapia</taxon>
    </lineage>
</organism>
<feature type="compositionally biased region" description="Basic residues" evidence="1">
    <location>
        <begin position="86"/>
        <end position="95"/>
    </location>
</feature>
<keyword evidence="2" id="KW-0812">Transmembrane</keyword>
<evidence type="ECO:0000313" key="3">
    <source>
        <dbReference type="Ensembl" id="ENSACLP00000054386.1"/>
    </source>
</evidence>
<dbReference type="Proteomes" id="UP000265100">
    <property type="component" value="Chromosome 20"/>
</dbReference>
<dbReference type="AlphaFoldDB" id="A0AAX7TKR2"/>
<proteinExistence type="predicted"/>
<reference evidence="4" key="2">
    <citation type="submission" date="2023-03" db="EMBL/GenBank/DDBJ databases">
        <authorList>
            <consortium name="Wellcome Sanger Institute Data Sharing"/>
        </authorList>
    </citation>
    <scope>NUCLEOTIDE SEQUENCE [LARGE SCALE GENOMIC DNA]</scope>
</reference>
<keyword evidence="4" id="KW-1185">Reference proteome</keyword>
<evidence type="ECO:0000313" key="4">
    <source>
        <dbReference type="Proteomes" id="UP000265100"/>
    </source>
</evidence>
<feature type="compositionally biased region" description="Polar residues" evidence="1">
    <location>
        <begin position="1"/>
        <end position="14"/>
    </location>
</feature>
<feature type="region of interest" description="Disordered" evidence="1">
    <location>
        <begin position="68"/>
        <end position="192"/>
    </location>
</feature>